<keyword evidence="5" id="KW-0547">Nucleotide-binding</keyword>
<evidence type="ECO:0000256" key="6">
    <source>
        <dbReference type="ARBA" id="ARBA00022840"/>
    </source>
</evidence>
<dbReference type="SUPFAM" id="SSF52540">
    <property type="entry name" value="P-loop containing nucleoside triphosphate hydrolases"/>
    <property type="match status" value="1"/>
</dbReference>
<keyword evidence="3" id="KW-1003">Cell membrane</keyword>
<feature type="transmembrane region" description="Helical" evidence="9">
    <location>
        <begin position="135"/>
        <end position="153"/>
    </location>
</feature>
<dbReference type="InterPro" id="IPR011527">
    <property type="entry name" value="ABC1_TM_dom"/>
</dbReference>
<sequence>MIKKLLSYLGEYKKYTILTPLCMVGEVTMELLIPLAMAASIDTGVLGDGGMSYTLRMGTLIIIMAIISLGFGVLGGKYAAKASMGLAKNVREGLFDKVQDFSFSNVDKFTTASLVTRLTTDVTNTQNAFMMIIRMAVRAPIMLVGATIMAVYLNARLSLVFFLAIPILALALYLIMSKAHPRFLNMLKSYDALNSNIQEGLIGARVVKAFVREDYEKERFVEKADDARKAQVLAEKLIILNMPIMQLVMYTCIVAVLWFGGNMVIDGSFEIGVLTGFINYITQILMALMMLSMVFIMIVISKASVTRIIEVLEDDVDLKETTTDSSIDLKDSSIEFKNVNFSYGRDKDNLTLENINIKINSGETIGIVGGTGSAKTTLVQLIPRLYDVLKGEVIVGGHNVKDYGFETLRNEVGMVLQNNVLFSGTIKENLKWGNEKASDEEIIEACQWAKAHEFIMSFPKGYKTDLGQGGVNVSGGQKQRLCIARALLKKPKIIILDDSTSAVDTATDSAIRKAFREQLKGTTKLIIAQRITSIEDAHRIIVLNDGKINGFDSHDNLLKHNEIYQEIYESQQKGV</sequence>
<dbReference type="InterPro" id="IPR017871">
    <property type="entry name" value="ABC_transporter-like_CS"/>
</dbReference>
<keyword evidence="2" id="KW-0813">Transport</keyword>
<dbReference type="PANTHER" id="PTHR43394">
    <property type="entry name" value="ATP-DEPENDENT PERMEASE MDL1, MITOCHONDRIAL"/>
    <property type="match status" value="1"/>
</dbReference>
<dbReference type="PANTHER" id="PTHR43394:SF1">
    <property type="entry name" value="ATP-BINDING CASSETTE SUB-FAMILY B MEMBER 10, MITOCHONDRIAL"/>
    <property type="match status" value="1"/>
</dbReference>
<evidence type="ECO:0000313" key="12">
    <source>
        <dbReference type="EMBL" id="TCK88018.1"/>
    </source>
</evidence>
<dbReference type="GO" id="GO:0005886">
    <property type="term" value="C:plasma membrane"/>
    <property type="evidence" value="ECO:0007669"/>
    <property type="project" value="UniProtKB-SubCell"/>
</dbReference>
<evidence type="ECO:0000259" key="10">
    <source>
        <dbReference type="PROSITE" id="PS50893"/>
    </source>
</evidence>
<feature type="transmembrane region" description="Helical" evidence="9">
    <location>
        <begin position="53"/>
        <end position="74"/>
    </location>
</feature>
<feature type="transmembrane region" description="Helical" evidence="9">
    <location>
        <begin position="280"/>
        <end position="300"/>
    </location>
</feature>
<dbReference type="AlphaFoldDB" id="A0A4R1M6W1"/>
<evidence type="ECO:0000256" key="7">
    <source>
        <dbReference type="ARBA" id="ARBA00022989"/>
    </source>
</evidence>
<feature type="transmembrane region" description="Helical" evidence="9">
    <location>
        <begin position="21"/>
        <end position="41"/>
    </location>
</feature>
<dbReference type="Proteomes" id="UP000294545">
    <property type="component" value="Unassembled WGS sequence"/>
</dbReference>
<dbReference type="InterPro" id="IPR027417">
    <property type="entry name" value="P-loop_NTPase"/>
</dbReference>
<evidence type="ECO:0000256" key="8">
    <source>
        <dbReference type="ARBA" id="ARBA00023136"/>
    </source>
</evidence>
<dbReference type="SMART" id="SM00382">
    <property type="entry name" value="AAA"/>
    <property type="match status" value="1"/>
</dbReference>
<keyword evidence="7 9" id="KW-1133">Transmembrane helix</keyword>
<evidence type="ECO:0000259" key="11">
    <source>
        <dbReference type="PROSITE" id="PS50929"/>
    </source>
</evidence>
<feature type="domain" description="ABC transporter" evidence="10">
    <location>
        <begin position="334"/>
        <end position="570"/>
    </location>
</feature>
<dbReference type="InterPro" id="IPR003439">
    <property type="entry name" value="ABC_transporter-like_ATP-bd"/>
</dbReference>
<evidence type="ECO:0000256" key="1">
    <source>
        <dbReference type="ARBA" id="ARBA00004651"/>
    </source>
</evidence>
<dbReference type="InterPro" id="IPR003593">
    <property type="entry name" value="AAA+_ATPase"/>
</dbReference>
<feature type="transmembrane region" description="Helical" evidence="9">
    <location>
        <begin position="238"/>
        <end position="260"/>
    </location>
</feature>
<name>A0A4R1M6W1_9FIRM</name>
<dbReference type="Pfam" id="PF00664">
    <property type="entry name" value="ABC_membrane"/>
    <property type="match status" value="1"/>
</dbReference>
<dbReference type="SUPFAM" id="SSF90123">
    <property type="entry name" value="ABC transporter transmembrane region"/>
    <property type="match status" value="1"/>
</dbReference>
<evidence type="ECO:0000313" key="13">
    <source>
        <dbReference type="Proteomes" id="UP000294545"/>
    </source>
</evidence>
<dbReference type="InterPro" id="IPR039421">
    <property type="entry name" value="Type_1_exporter"/>
</dbReference>
<keyword evidence="4 9" id="KW-0812">Transmembrane</keyword>
<dbReference type="OrthoDB" id="9762778at2"/>
<evidence type="ECO:0000256" key="9">
    <source>
        <dbReference type="SAM" id="Phobius"/>
    </source>
</evidence>
<dbReference type="GO" id="GO:0015421">
    <property type="term" value="F:ABC-type oligopeptide transporter activity"/>
    <property type="evidence" value="ECO:0007669"/>
    <property type="project" value="TreeGrafter"/>
</dbReference>
<dbReference type="GO" id="GO:0016887">
    <property type="term" value="F:ATP hydrolysis activity"/>
    <property type="evidence" value="ECO:0007669"/>
    <property type="project" value="InterPro"/>
</dbReference>
<keyword evidence="13" id="KW-1185">Reference proteome</keyword>
<evidence type="ECO:0000256" key="5">
    <source>
        <dbReference type="ARBA" id="ARBA00022741"/>
    </source>
</evidence>
<evidence type="ECO:0000256" key="3">
    <source>
        <dbReference type="ARBA" id="ARBA00022475"/>
    </source>
</evidence>
<protein>
    <submittedName>
        <fullName evidence="12">ATP-binding cassette subfamily B protein</fullName>
    </submittedName>
</protein>
<evidence type="ECO:0000256" key="2">
    <source>
        <dbReference type="ARBA" id="ARBA00022448"/>
    </source>
</evidence>
<accession>A0A4R1M6W1</accession>
<evidence type="ECO:0000256" key="4">
    <source>
        <dbReference type="ARBA" id="ARBA00022692"/>
    </source>
</evidence>
<feature type="transmembrane region" description="Helical" evidence="9">
    <location>
        <begin position="159"/>
        <end position="176"/>
    </location>
</feature>
<dbReference type="PROSITE" id="PS50893">
    <property type="entry name" value="ABC_TRANSPORTER_2"/>
    <property type="match status" value="1"/>
</dbReference>
<dbReference type="FunFam" id="3.40.50.300:FF:000221">
    <property type="entry name" value="Multidrug ABC transporter ATP-binding protein"/>
    <property type="match status" value="1"/>
</dbReference>
<dbReference type="PROSITE" id="PS00211">
    <property type="entry name" value="ABC_TRANSPORTER_1"/>
    <property type="match status" value="1"/>
</dbReference>
<proteinExistence type="predicted"/>
<dbReference type="RefSeq" id="WP_132283323.1">
    <property type="nucleotide sequence ID" value="NZ_SMGQ01000017.1"/>
</dbReference>
<dbReference type="EMBL" id="SMGQ01000017">
    <property type="protein sequence ID" value="TCK88018.1"/>
    <property type="molecule type" value="Genomic_DNA"/>
</dbReference>
<dbReference type="Pfam" id="PF00005">
    <property type="entry name" value="ABC_tran"/>
    <property type="match status" value="1"/>
</dbReference>
<organism evidence="12 13">
    <name type="scientific">Natranaerovirga hydrolytica</name>
    <dbReference type="NCBI Taxonomy" id="680378"/>
    <lineage>
        <taxon>Bacteria</taxon>
        <taxon>Bacillati</taxon>
        <taxon>Bacillota</taxon>
        <taxon>Clostridia</taxon>
        <taxon>Lachnospirales</taxon>
        <taxon>Natranaerovirgaceae</taxon>
        <taxon>Natranaerovirga</taxon>
    </lineage>
</organism>
<dbReference type="PROSITE" id="PS50929">
    <property type="entry name" value="ABC_TM1F"/>
    <property type="match status" value="1"/>
</dbReference>
<keyword evidence="6 12" id="KW-0067">ATP-binding</keyword>
<gene>
    <name evidence="12" type="ORF">EDC19_2665</name>
</gene>
<dbReference type="Gene3D" id="1.20.1560.10">
    <property type="entry name" value="ABC transporter type 1, transmembrane domain"/>
    <property type="match status" value="1"/>
</dbReference>
<dbReference type="GO" id="GO:0005524">
    <property type="term" value="F:ATP binding"/>
    <property type="evidence" value="ECO:0007669"/>
    <property type="project" value="UniProtKB-KW"/>
</dbReference>
<dbReference type="CDD" id="cd18548">
    <property type="entry name" value="ABC_6TM_Tm287_like"/>
    <property type="match status" value="1"/>
</dbReference>
<feature type="domain" description="ABC transmembrane type-1" evidence="11">
    <location>
        <begin position="17"/>
        <end position="298"/>
    </location>
</feature>
<comment type="caution">
    <text evidence="12">The sequence shown here is derived from an EMBL/GenBank/DDBJ whole genome shotgun (WGS) entry which is preliminary data.</text>
</comment>
<dbReference type="Gene3D" id="3.40.50.300">
    <property type="entry name" value="P-loop containing nucleotide triphosphate hydrolases"/>
    <property type="match status" value="1"/>
</dbReference>
<comment type="subcellular location">
    <subcellularLocation>
        <location evidence="1">Cell membrane</location>
        <topology evidence="1">Multi-pass membrane protein</topology>
    </subcellularLocation>
</comment>
<dbReference type="InterPro" id="IPR036640">
    <property type="entry name" value="ABC1_TM_sf"/>
</dbReference>
<keyword evidence="8 9" id="KW-0472">Membrane</keyword>
<reference evidence="12 13" key="1">
    <citation type="submission" date="2019-03" db="EMBL/GenBank/DDBJ databases">
        <title>Genomic Encyclopedia of Type Strains, Phase IV (KMG-IV): sequencing the most valuable type-strain genomes for metagenomic binning, comparative biology and taxonomic classification.</title>
        <authorList>
            <person name="Goeker M."/>
        </authorList>
    </citation>
    <scope>NUCLEOTIDE SEQUENCE [LARGE SCALE GENOMIC DNA]</scope>
    <source>
        <strain evidence="12 13">DSM 24176</strain>
    </source>
</reference>